<reference evidence="1 2" key="1">
    <citation type="submission" date="2022-08" db="EMBL/GenBank/DDBJ databases">
        <title>Reclassification of Massilia species as members of the genera Telluria, Duganella, Pseudoduganella, Mokoshia gen. nov. and Zemynaea gen. nov. using orthogonal and non-orthogonal genome-based approaches.</title>
        <authorList>
            <person name="Bowman J.P."/>
        </authorList>
    </citation>
    <scope>NUCLEOTIDE SEQUENCE [LARGE SCALE GENOMIC DNA]</scope>
    <source>
        <strain evidence="1 2">JCM 31316</strain>
    </source>
</reference>
<evidence type="ECO:0008006" key="3">
    <source>
        <dbReference type="Google" id="ProtNLM"/>
    </source>
</evidence>
<protein>
    <recommendedName>
        <fullName evidence="3">Lipoprotein</fullName>
    </recommendedName>
</protein>
<comment type="caution">
    <text evidence="1">The sequence shown here is derived from an EMBL/GenBank/DDBJ whole genome shotgun (WGS) entry which is preliminary data.</text>
</comment>
<gene>
    <name evidence="1" type="ORF">NX784_27965</name>
</gene>
<evidence type="ECO:0000313" key="2">
    <source>
        <dbReference type="Proteomes" id="UP001204151"/>
    </source>
</evidence>
<name>A0ABT1ZZR8_9BURK</name>
<dbReference type="EMBL" id="JANUGW010000035">
    <property type="protein sequence ID" value="MCS0585423.1"/>
    <property type="molecule type" value="Genomic_DNA"/>
</dbReference>
<keyword evidence="2" id="KW-1185">Reference proteome</keyword>
<proteinExistence type="predicted"/>
<accession>A0ABT1ZZR8</accession>
<organism evidence="1 2">
    <name type="scientific">Massilia pinisoli</name>
    <dbReference type="NCBI Taxonomy" id="1772194"/>
    <lineage>
        <taxon>Bacteria</taxon>
        <taxon>Pseudomonadati</taxon>
        <taxon>Pseudomonadota</taxon>
        <taxon>Betaproteobacteria</taxon>
        <taxon>Burkholderiales</taxon>
        <taxon>Oxalobacteraceae</taxon>
        <taxon>Telluria group</taxon>
        <taxon>Massilia</taxon>
    </lineage>
</organism>
<dbReference type="Proteomes" id="UP001204151">
    <property type="component" value="Unassembled WGS sequence"/>
</dbReference>
<dbReference type="RefSeq" id="WP_258819947.1">
    <property type="nucleotide sequence ID" value="NZ_JANUGW010000035.1"/>
</dbReference>
<evidence type="ECO:0000313" key="1">
    <source>
        <dbReference type="EMBL" id="MCS0585423.1"/>
    </source>
</evidence>
<sequence>MRKLILLVVTLAVLDGCASRPPTCDGTDRRPINVSAQTGATYPSCGTAA</sequence>